<evidence type="ECO:0000256" key="7">
    <source>
        <dbReference type="ARBA" id="ARBA00022801"/>
    </source>
</evidence>
<comment type="similarity">
    <text evidence="3 15">Belongs to the cytidine and deoxycytidylate deaminase family.</text>
</comment>
<dbReference type="InterPro" id="IPR002125">
    <property type="entry name" value="CMP_dCMP_dom"/>
</dbReference>
<keyword evidence="8 14" id="KW-0862">Zinc</keyword>
<dbReference type="PROSITE" id="PS51747">
    <property type="entry name" value="CYT_DCMP_DEAMINASES_2"/>
    <property type="match status" value="1"/>
</dbReference>
<organism evidence="17 18">
    <name type="scientific">Thermovibrio ammonificans (strain DSM 15698 / JCM 12110 / HB-1)</name>
    <dbReference type="NCBI Taxonomy" id="648996"/>
    <lineage>
        <taxon>Bacteria</taxon>
        <taxon>Pseudomonadati</taxon>
        <taxon>Aquificota</taxon>
        <taxon>Aquificia</taxon>
        <taxon>Desulfurobacteriales</taxon>
        <taxon>Desulfurobacteriaceae</taxon>
        <taxon>Thermovibrio</taxon>
    </lineage>
</organism>
<proteinExistence type="inferred from homology"/>
<dbReference type="NCBIfam" id="NF004064">
    <property type="entry name" value="PRK05578.1"/>
    <property type="match status" value="1"/>
</dbReference>
<evidence type="ECO:0000256" key="13">
    <source>
        <dbReference type="PIRSR" id="PIRSR606262-2"/>
    </source>
</evidence>
<dbReference type="STRING" id="648996.Theam_0324"/>
<dbReference type="Pfam" id="PF00383">
    <property type="entry name" value="dCMP_cyt_deam_1"/>
    <property type="match status" value="1"/>
</dbReference>
<dbReference type="RefSeq" id="WP_013537083.1">
    <property type="nucleotide sequence ID" value="NC_014926.1"/>
</dbReference>
<dbReference type="PANTHER" id="PTHR11644">
    <property type="entry name" value="CYTIDINE DEAMINASE"/>
    <property type="match status" value="1"/>
</dbReference>
<evidence type="ECO:0000256" key="11">
    <source>
        <dbReference type="ARBA" id="ARBA00049558"/>
    </source>
</evidence>
<dbReference type="SUPFAM" id="SSF53927">
    <property type="entry name" value="Cytidine deaminase-like"/>
    <property type="match status" value="1"/>
</dbReference>
<dbReference type="EMBL" id="CP002444">
    <property type="protein sequence ID" value="ADU96297.1"/>
    <property type="molecule type" value="Genomic_DNA"/>
</dbReference>
<evidence type="ECO:0000256" key="3">
    <source>
        <dbReference type="ARBA" id="ARBA00006576"/>
    </source>
</evidence>
<feature type="domain" description="CMP/dCMP-type deaminase" evidence="16">
    <location>
        <begin position="1"/>
        <end position="124"/>
    </location>
</feature>
<dbReference type="CDD" id="cd01283">
    <property type="entry name" value="cytidine_deaminase"/>
    <property type="match status" value="1"/>
</dbReference>
<keyword evidence="18" id="KW-1185">Reference proteome</keyword>
<dbReference type="NCBIfam" id="TIGR01354">
    <property type="entry name" value="cyt_deam_tetra"/>
    <property type="match status" value="1"/>
</dbReference>
<dbReference type="GO" id="GO:0008270">
    <property type="term" value="F:zinc ion binding"/>
    <property type="evidence" value="ECO:0007669"/>
    <property type="project" value="UniProtKB-UniRule"/>
</dbReference>
<dbReference type="PANTHER" id="PTHR11644:SF2">
    <property type="entry name" value="CYTIDINE DEAMINASE"/>
    <property type="match status" value="1"/>
</dbReference>
<evidence type="ECO:0000313" key="17">
    <source>
        <dbReference type="EMBL" id="ADU96297.1"/>
    </source>
</evidence>
<dbReference type="KEGG" id="tam:Theam_0324"/>
<reference evidence="17" key="1">
    <citation type="submission" date="2011-01" db="EMBL/GenBank/DDBJ databases">
        <title>Complete sequence of chromosome of Thermovibrio ammonificans HB-1.</title>
        <authorList>
            <consortium name="US DOE Joint Genome Institute"/>
            <person name="Lucas S."/>
            <person name="Copeland A."/>
            <person name="Lapidus A."/>
            <person name="Cheng J.-F."/>
            <person name="Goodwin L."/>
            <person name="Pitluck S."/>
            <person name="Davenport K."/>
            <person name="Detter J.C."/>
            <person name="Han C."/>
            <person name="Tapia R."/>
            <person name="Land M."/>
            <person name="Hauser L."/>
            <person name="Kyrpides N."/>
            <person name="Ivanova N."/>
            <person name="Ovchinnikova G."/>
            <person name="Vetriani C."/>
            <person name="Woyke T."/>
        </authorList>
    </citation>
    <scope>NUCLEOTIDE SEQUENCE [LARGE SCALE GENOMIC DNA]</scope>
    <source>
        <strain evidence="17">HB-1</strain>
    </source>
</reference>
<dbReference type="EC" id="3.5.4.5" evidence="4 15"/>
<feature type="binding site" evidence="14">
    <location>
        <position position="52"/>
    </location>
    <ligand>
        <name>Zn(2+)</name>
        <dbReference type="ChEBI" id="CHEBI:29105"/>
        <note>catalytic</note>
    </ligand>
</feature>
<evidence type="ECO:0000256" key="9">
    <source>
        <dbReference type="ARBA" id="ARBA00032005"/>
    </source>
</evidence>
<evidence type="ECO:0000256" key="8">
    <source>
        <dbReference type="ARBA" id="ARBA00022833"/>
    </source>
</evidence>
<comment type="cofactor">
    <cofactor evidence="1 14 15">
        <name>Zn(2+)</name>
        <dbReference type="ChEBI" id="CHEBI:29105"/>
    </cofactor>
</comment>
<dbReference type="OrthoDB" id="9795347at2"/>
<dbReference type="GO" id="GO:0004126">
    <property type="term" value="F:cytidine deaminase activity"/>
    <property type="evidence" value="ECO:0007669"/>
    <property type="project" value="UniProtKB-UniRule"/>
</dbReference>
<keyword evidence="7 15" id="KW-0378">Hydrolase</keyword>
<evidence type="ECO:0000256" key="5">
    <source>
        <dbReference type="ARBA" id="ARBA00018266"/>
    </source>
</evidence>
<name>E8T4G2_THEA1</name>
<feature type="binding site" evidence="14">
    <location>
        <position position="87"/>
    </location>
    <ligand>
        <name>Zn(2+)</name>
        <dbReference type="ChEBI" id="CHEBI:29105"/>
        <note>catalytic</note>
    </ligand>
</feature>
<dbReference type="HOGENOM" id="CLU_097262_4_1_0"/>
<dbReference type="GO" id="GO:0072527">
    <property type="term" value="P:pyrimidine-containing compound metabolic process"/>
    <property type="evidence" value="ECO:0007669"/>
    <property type="project" value="UniProtKB-ARBA"/>
</dbReference>
<evidence type="ECO:0000259" key="16">
    <source>
        <dbReference type="PROSITE" id="PS51747"/>
    </source>
</evidence>
<dbReference type="InterPro" id="IPR006262">
    <property type="entry name" value="Cyt_deam_tetra"/>
</dbReference>
<feature type="binding site" evidence="14">
    <location>
        <position position="84"/>
    </location>
    <ligand>
        <name>Zn(2+)</name>
        <dbReference type="ChEBI" id="CHEBI:29105"/>
        <note>catalytic</note>
    </ligand>
</feature>
<dbReference type="InterPro" id="IPR016192">
    <property type="entry name" value="APOBEC/CMP_deaminase_Zn-bd"/>
</dbReference>
<evidence type="ECO:0000256" key="14">
    <source>
        <dbReference type="PIRSR" id="PIRSR606262-3"/>
    </source>
</evidence>
<evidence type="ECO:0000256" key="10">
    <source>
        <dbReference type="ARBA" id="ARBA00049252"/>
    </source>
</evidence>
<feature type="active site" description="Proton donor" evidence="12">
    <location>
        <position position="54"/>
    </location>
</feature>
<dbReference type="InterPro" id="IPR016193">
    <property type="entry name" value="Cytidine_deaminase-like"/>
</dbReference>
<dbReference type="Gene3D" id="3.40.140.10">
    <property type="entry name" value="Cytidine Deaminase, domain 2"/>
    <property type="match status" value="1"/>
</dbReference>
<dbReference type="GO" id="GO:0005829">
    <property type="term" value="C:cytosol"/>
    <property type="evidence" value="ECO:0007669"/>
    <property type="project" value="TreeGrafter"/>
</dbReference>
<evidence type="ECO:0000256" key="12">
    <source>
        <dbReference type="PIRSR" id="PIRSR606262-1"/>
    </source>
</evidence>
<evidence type="ECO:0000313" key="18">
    <source>
        <dbReference type="Proteomes" id="UP000006362"/>
    </source>
</evidence>
<keyword evidence="6 14" id="KW-0479">Metal-binding</keyword>
<evidence type="ECO:0000256" key="6">
    <source>
        <dbReference type="ARBA" id="ARBA00022723"/>
    </source>
</evidence>
<dbReference type="eggNOG" id="COG0295">
    <property type="taxonomic scope" value="Bacteria"/>
</dbReference>
<dbReference type="GO" id="GO:0042802">
    <property type="term" value="F:identical protein binding"/>
    <property type="evidence" value="ECO:0007669"/>
    <property type="project" value="UniProtKB-ARBA"/>
</dbReference>
<dbReference type="PROSITE" id="PS00903">
    <property type="entry name" value="CYT_DCMP_DEAMINASES_1"/>
    <property type="match status" value="1"/>
</dbReference>
<comment type="catalytic activity">
    <reaction evidence="11 15">
        <text>cytidine + H2O + H(+) = uridine + NH4(+)</text>
        <dbReference type="Rhea" id="RHEA:16069"/>
        <dbReference type="ChEBI" id="CHEBI:15377"/>
        <dbReference type="ChEBI" id="CHEBI:15378"/>
        <dbReference type="ChEBI" id="CHEBI:16704"/>
        <dbReference type="ChEBI" id="CHEBI:17562"/>
        <dbReference type="ChEBI" id="CHEBI:28938"/>
        <dbReference type="EC" id="3.5.4.5"/>
    </reaction>
</comment>
<feature type="binding site" evidence="13">
    <location>
        <begin position="41"/>
        <end position="47"/>
    </location>
    <ligand>
        <name>substrate</name>
    </ligand>
</feature>
<dbReference type="GO" id="GO:0055086">
    <property type="term" value="P:nucleobase-containing small molecule metabolic process"/>
    <property type="evidence" value="ECO:0007669"/>
    <property type="project" value="UniProtKB-ARBA"/>
</dbReference>
<comment type="function">
    <text evidence="2 15">This enzyme scavenges exogenous and endogenous cytidine and 2'-deoxycytidine for UMP synthesis.</text>
</comment>
<gene>
    <name evidence="17" type="ordered locus">Theam_0324</name>
</gene>
<evidence type="ECO:0000256" key="4">
    <source>
        <dbReference type="ARBA" id="ARBA00012783"/>
    </source>
</evidence>
<dbReference type="InterPro" id="IPR050202">
    <property type="entry name" value="Cyt/Deoxycyt_deaminase"/>
</dbReference>
<accession>E8T4G2</accession>
<evidence type="ECO:0000256" key="2">
    <source>
        <dbReference type="ARBA" id="ARBA00003949"/>
    </source>
</evidence>
<protein>
    <recommendedName>
        <fullName evidence="5 15">Cytidine deaminase</fullName>
        <ecNumber evidence="4 15">3.5.4.5</ecNumber>
    </recommendedName>
    <alternativeName>
        <fullName evidence="9 15">Cytidine aminohydrolase</fullName>
    </alternativeName>
</protein>
<evidence type="ECO:0000256" key="15">
    <source>
        <dbReference type="RuleBase" id="RU364006"/>
    </source>
</evidence>
<sequence length="124" mass="13734">MKSVELLKVAREHLENCYCPYSGVQVVAVLFGPKGPVVGVNVENASYGLTVCAERSAVFSAVSRGLRDFEGIFIYSPQVMPYPCGACRQVLSEFFPEDFQVVVTNGKEEEKFTLGELLPFNFKL</sequence>
<comment type="catalytic activity">
    <reaction evidence="10 15">
        <text>2'-deoxycytidine + H2O + H(+) = 2'-deoxyuridine + NH4(+)</text>
        <dbReference type="Rhea" id="RHEA:13433"/>
        <dbReference type="ChEBI" id="CHEBI:15377"/>
        <dbReference type="ChEBI" id="CHEBI:15378"/>
        <dbReference type="ChEBI" id="CHEBI:15698"/>
        <dbReference type="ChEBI" id="CHEBI:16450"/>
        <dbReference type="ChEBI" id="CHEBI:28938"/>
        <dbReference type="EC" id="3.5.4.5"/>
    </reaction>
</comment>
<dbReference type="Proteomes" id="UP000006362">
    <property type="component" value="Chromosome"/>
</dbReference>
<dbReference type="AlphaFoldDB" id="E8T4G2"/>
<evidence type="ECO:0000256" key="1">
    <source>
        <dbReference type="ARBA" id="ARBA00001947"/>
    </source>
</evidence>